<dbReference type="EMBL" id="JAEVFJ010000013">
    <property type="protein sequence ID" value="KAH8101308.1"/>
    <property type="molecule type" value="Genomic_DNA"/>
</dbReference>
<feature type="transmembrane region" description="Helical" evidence="2">
    <location>
        <begin position="88"/>
        <end position="113"/>
    </location>
</feature>
<comment type="caution">
    <text evidence="3">The sequence shown here is derived from an EMBL/GenBank/DDBJ whole genome shotgun (WGS) entry which is preliminary data.</text>
</comment>
<sequence length="745" mass="80326">MISTESTQQASQFSSMYTFLDLIDESNPPPALSTASDLIKRVYLLFIQAVPFLTLLALLLATALFGLSTLISPFARADVRHWINANRPLIFALLLTTVSTLFALPGASIQAFVDGSAFGVSPLALFSVQLVALLLLLDIEHLWAWCFSRSARRTLSHRSRRDELFIASEATSLPVPNTIHRTATRLSWPNGKHRAVIVTSEKWNVSFTSAKDHLPTIRNERRIQFTRARDYLGPWIIPVALVISSDSLQAKNSLPTLEQVIKVAPDEEDKISIPTPDDDEHDDSEPDATNPFPGDDPIDLCSEVSFSEVAEDEGSFSAPLTEGAVCLRAPSIPNLVDHGLVPVIETPISGDDEDDGVLDEVLYAASVPLPGEDQDDNLDDVVYAASIPLPGDDQDDDDLDEVLYAASIPLPACEDEDLDELLYVASIPLPGGDEDEDLDEVCYAASIPLPGEDEDDELSYAASIPLPSDGQHPATAETVLPEGGGPVLEIAIPLPADEELELMATSTPLSDNADSVSQEVTPAIDVVAKKHAIQRSVESMHFNEVTLVEDVETVTPLVKDEQINSPTSTSGEIAPVEVAVQPEAPEVNALKPRPRQRMPLNQRFLNNLIANNKSSNDKRKLTGIPVSSPTPTALPEPAPVSQAPRKKVDWRQFSPAKLRSLAAIAEARARQSAAGSSRTPPKPRKQPCKKPVPGGVCRGPAESGPAPTEETPVEPPVYVPSRRNRKKKYAAEAAATLAVAGGSVS</sequence>
<feature type="region of interest" description="Disordered" evidence="1">
    <location>
        <begin position="610"/>
        <end position="652"/>
    </location>
</feature>
<feature type="region of interest" description="Disordered" evidence="1">
    <location>
        <begin position="667"/>
        <end position="728"/>
    </location>
</feature>
<name>A0A8K0URY8_9AGAR</name>
<dbReference type="Proteomes" id="UP000813824">
    <property type="component" value="Unassembled WGS sequence"/>
</dbReference>
<evidence type="ECO:0000256" key="2">
    <source>
        <dbReference type="SAM" id="Phobius"/>
    </source>
</evidence>
<keyword evidence="2" id="KW-0472">Membrane</keyword>
<evidence type="ECO:0000313" key="4">
    <source>
        <dbReference type="Proteomes" id="UP000813824"/>
    </source>
</evidence>
<proteinExistence type="predicted"/>
<evidence type="ECO:0000256" key="1">
    <source>
        <dbReference type="SAM" id="MobiDB-lite"/>
    </source>
</evidence>
<feature type="compositionally biased region" description="Acidic residues" evidence="1">
    <location>
        <begin position="276"/>
        <end position="286"/>
    </location>
</feature>
<keyword evidence="2" id="KW-1133">Transmembrane helix</keyword>
<feature type="transmembrane region" description="Helical" evidence="2">
    <location>
        <begin position="125"/>
        <end position="148"/>
    </location>
</feature>
<organism evidence="3 4">
    <name type="scientific">Cristinia sonorae</name>
    <dbReference type="NCBI Taxonomy" id="1940300"/>
    <lineage>
        <taxon>Eukaryota</taxon>
        <taxon>Fungi</taxon>
        <taxon>Dikarya</taxon>
        <taxon>Basidiomycota</taxon>
        <taxon>Agaricomycotina</taxon>
        <taxon>Agaricomycetes</taxon>
        <taxon>Agaricomycetidae</taxon>
        <taxon>Agaricales</taxon>
        <taxon>Pleurotineae</taxon>
        <taxon>Stephanosporaceae</taxon>
        <taxon>Cristinia</taxon>
    </lineage>
</organism>
<gene>
    <name evidence="3" type="ORF">BXZ70DRAFT_1020668</name>
</gene>
<feature type="compositionally biased region" description="Low complexity" evidence="1">
    <location>
        <begin position="667"/>
        <end position="678"/>
    </location>
</feature>
<protein>
    <submittedName>
        <fullName evidence="3">Uncharacterized protein</fullName>
    </submittedName>
</protein>
<dbReference type="AlphaFoldDB" id="A0A8K0URY8"/>
<feature type="transmembrane region" description="Helical" evidence="2">
    <location>
        <begin position="42"/>
        <end position="67"/>
    </location>
</feature>
<accession>A0A8K0URY8</accession>
<reference evidence="3" key="1">
    <citation type="journal article" date="2021" name="New Phytol.">
        <title>Evolutionary innovations through gain and loss of genes in the ectomycorrhizal Boletales.</title>
        <authorList>
            <person name="Wu G."/>
            <person name="Miyauchi S."/>
            <person name="Morin E."/>
            <person name="Kuo A."/>
            <person name="Drula E."/>
            <person name="Varga T."/>
            <person name="Kohler A."/>
            <person name="Feng B."/>
            <person name="Cao Y."/>
            <person name="Lipzen A."/>
            <person name="Daum C."/>
            <person name="Hundley H."/>
            <person name="Pangilinan J."/>
            <person name="Johnson J."/>
            <person name="Barry K."/>
            <person name="LaButti K."/>
            <person name="Ng V."/>
            <person name="Ahrendt S."/>
            <person name="Min B."/>
            <person name="Choi I.G."/>
            <person name="Park H."/>
            <person name="Plett J.M."/>
            <person name="Magnuson J."/>
            <person name="Spatafora J.W."/>
            <person name="Nagy L.G."/>
            <person name="Henrissat B."/>
            <person name="Grigoriev I.V."/>
            <person name="Yang Z.L."/>
            <person name="Xu J."/>
            <person name="Martin F.M."/>
        </authorList>
    </citation>
    <scope>NUCLEOTIDE SEQUENCE</scope>
    <source>
        <strain evidence="3">KKN 215</strain>
    </source>
</reference>
<keyword evidence="2" id="KW-0812">Transmembrane</keyword>
<evidence type="ECO:0000313" key="3">
    <source>
        <dbReference type="EMBL" id="KAH8101308.1"/>
    </source>
</evidence>
<keyword evidence="4" id="KW-1185">Reference proteome</keyword>
<feature type="region of interest" description="Disordered" evidence="1">
    <location>
        <begin position="265"/>
        <end position="299"/>
    </location>
</feature>